<dbReference type="RefSeq" id="WP_139941845.1">
    <property type="nucleotide sequence ID" value="NZ_JBHSYP010000005.1"/>
</dbReference>
<evidence type="ECO:0000256" key="5">
    <source>
        <dbReference type="SAM" id="Phobius"/>
    </source>
</evidence>
<evidence type="ECO:0000313" key="7">
    <source>
        <dbReference type="Proteomes" id="UP000319148"/>
    </source>
</evidence>
<organism evidence="6 7">
    <name type="scientific">Emcibacter nanhaiensis</name>
    <dbReference type="NCBI Taxonomy" id="1505037"/>
    <lineage>
        <taxon>Bacteria</taxon>
        <taxon>Pseudomonadati</taxon>
        <taxon>Pseudomonadota</taxon>
        <taxon>Alphaproteobacteria</taxon>
        <taxon>Emcibacterales</taxon>
        <taxon>Emcibacteraceae</taxon>
        <taxon>Emcibacter</taxon>
    </lineage>
</organism>
<dbReference type="Pfam" id="PF13564">
    <property type="entry name" value="DoxX_2"/>
    <property type="match status" value="1"/>
</dbReference>
<keyword evidence="7" id="KW-1185">Reference proteome</keyword>
<evidence type="ECO:0008006" key="8">
    <source>
        <dbReference type="Google" id="ProtNLM"/>
    </source>
</evidence>
<evidence type="ECO:0000256" key="1">
    <source>
        <dbReference type="ARBA" id="ARBA00004141"/>
    </source>
</evidence>
<dbReference type="Proteomes" id="UP000319148">
    <property type="component" value="Unassembled WGS sequence"/>
</dbReference>
<comment type="subcellular location">
    <subcellularLocation>
        <location evidence="1">Membrane</location>
        <topology evidence="1">Multi-pass membrane protein</topology>
    </subcellularLocation>
</comment>
<keyword evidence="4 5" id="KW-0472">Membrane</keyword>
<dbReference type="InterPro" id="IPR032808">
    <property type="entry name" value="DoxX"/>
</dbReference>
<dbReference type="OrthoDB" id="795468at2"/>
<feature type="transmembrane region" description="Helical" evidence="5">
    <location>
        <begin position="45"/>
        <end position="66"/>
    </location>
</feature>
<dbReference type="EMBL" id="VFIY01000018">
    <property type="protein sequence ID" value="TPD57530.1"/>
    <property type="molecule type" value="Genomic_DNA"/>
</dbReference>
<evidence type="ECO:0000256" key="3">
    <source>
        <dbReference type="ARBA" id="ARBA00022989"/>
    </source>
</evidence>
<evidence type="ECO:0000256" key="4">
    <source>
        <dbReference type="ARBA" id="ARBA00023136"/>
    </source>
</evidence>
<evidence type="ECO:0000313" key="6">
    <source>
        <dbReference type="EMBL" id="TPD57530.1"/>
    </source>
</evidence>
<feature type="transmembrane region" description="Helical" evidence="5">
    <location>
        <begin position="96"/>
        <end position="115"/>
    </location>
</feature>
<feature type="transmembrane region" description="Helical" evidence="5">
    <location>
        <begin position="71"/>
        <end position="90"/>
    </location>
</feature>
<keyword evidence="2 5" id="KW-0812">Transmembrane</keyword>
<comment type="caution">
    <text evidence="6">The sequence shown here is derived from an EMBL/GenBank/DDBJ whole genome shotgun (WGS) entry which is preliminary data.</text>
</comment>
<accession>A0A501PAZ4</accession>
<sequence length="124" mass="13346">MNGDVLVKATVWVLSLVLALVFVSLGLGKIAGVEAQLARYDSWGLPLWGVKALGAVELAGGVSLLIPRWALVGAFALSLEMVASAMMHFSLNEDHLVMRALVLVFILLGISYLRVKRMAVNDLN</sequence>
<protein>
    <recommendedName>
        <fullName evidence="8">DoxX family protein</fullName>
    </recommendedName>
</protein>
<name>A0A501PAZ4_9PROT</name>
<evidence type="ECO:0000256" key="2">
    <source>
        <dbReference type="ARBA" id="ARBA00022692"/>
    </source>
</evidence>
<dbReference type="GO" id="GO:0016020">
    <property type="term" value="C:membrane"/>
    <property type="evidence" value="ECO:0007669"/>
    <property type="project" value="UniProtKB-SubCell"/>
</dbReference>
<reference evidence="7" key="1">
    <citation type="submission" date="2019-06" db="EMBL/GenBank/DDBJ databases">
        <title>The complete genome of Emcibacter congregatus ZYLT.</title>
        <authorList>
            <person name="Zhao Z."/>
        </authorList>
    </citation>
    <scope>NUCLEOTIDE SEQUENCE [LARGE SCALE GENOMIC DNA]</scope>
    <source>
        <strain evidence="7">MCCC 1A06723</strain>
    </source>
</reference>
<keyword evidence="3 5" id="KW-1133">Transmembrane helix</keyword>
<proteinExistence type="predicted"/>
<gene>
    <name evidence="6" type="ORF">FIV46_15560</name>
</gene>
<dbReference type="AlphaFoldDB" id="A0A501PAZ4"/>